<name>A0A6L8Q646_9ACTN</name>
<dbReference type="Gene3D" id="3.40.1580.10">
    <property type="entry name" value="SMI1/KNR4-like"/>
    <property type="match status" value="1"/>
</dbReference>
<dbReference type="SMART" id="SM00860">
    <property type="entry name" value="SMI1_KNR4"/>
    <property type="match status" value="1"/>
</dbReference>
<dbReference type="Proteomes" id="UP000472380">
    <property type="component" value="Unassembled WGS sequence"/>
</dbReference>
<dbReference type="InterPro" id="IPR018958">
    <property type="entry name" value="Knr4/Smi1-like_dom"/>
</dbReference>
<reference evidence="2 3" key="1">
    <citation type="submission" date="2019-07" db="EMBL/GenBank/DDBJ databases">
        <title>Draft genome sequence of Adlercreutzia equolifaciens IPLA 37004, a human intestinal strain that does not produces equol from daidzein.</title>
        <authorList>
            <person name="Vazquez L."/>
            <person name="Florez A.B."/>
            <person name="Mayo B."/>
        </authorList>
    </citation>
    <scope>NUCLEOTIDE SEQUENCE [LARGE SCALE GENOMIC DNA]</scope>
    <source>
        <strain evidence="2 3">IPLA 37004</strain>
    </source>
</reference>
<dbReference type="AlphaFoldDB" id="A0A6L8Q646"/>
<gene>
    <name evidence="2" type="ORF">FM068_05860</name>
</gene>
<protein>
    <submittedName>
        <fullName evidence="2">SMI1/KNR4 family protein</fullName>
    </submittedName>
</protein>
<proteinExistence type="predicted"/>
<dbReference type="EMBL" id="VJNE01000009">
    <property type="protein sequence ID" value="MZG28114.1"/>
    <property type="molecule type" value="Genomic_DNA"/>
</dbReference>
<dbReference type="InterPro" id="IPR037883">
    <property type="entry name" value="Knr4/Smi1-like_sf"/>
</dbReference>
<comment type="caution">
    <text evidence="2">The sequence shown here is derived from an EMBL/GenBank/DDBJ whole genome shotgun (WGS) entry which is preliminary data.</text>
</comment>
<sequence length="142" mass="15644">MLSGEPMKETIDSLSKKGKMIFFAGATEKQIHEFELMHDIVLPSQYREWLKFSDGGDLFLPAGVQLYGVAHKPLINVMDGEGDIVGCIVIGALTTGDPIVCESNDETISIYNQEAERIENDEQFANFLDFLNNLSGIVGEGD</sequence>
<evidence type="ECO:0000313" key="2">
    <source>
        <dbReference type="EMBL" id="MZG28114.1"/>
    </source>
</evidence>
<organism evidence="2 3">
    <name type="scientific">Adlercreutzia equolifaciens</name>
    <dbReference type="NCBI Taxonomy" id="446660"/>
    <lineage>
        <taxon>Bacteria</taxon>
        <taxon>Bacillati</taxon>
        <taxon>Actinomycetota</taxon>
        <taxon>Coriobacteriia</taxon>
        <taxon>Eggerthellales</taxon>
        <taxon>Eggerthellaceae</taxon>
        <taxon>Adlercreutzia</taxon>
    </lineage>
</organism>
<evidence type="ECO:0000313" key="3">
    <source>
        <dbReference type="Proteomes" id="UP000472380"/>
    </source>
</evidence>
<feature type="domain" description="Knr4/Smi1-like" evidence="1">
    <location>
        <begin position="25"/>
        <end position="133"/>
    </location>
</feature>
<dbReference type="SUPFAM" id="SSF160631">
    <property type="entry name" value="SMI1/KNR4-like"/>
    <property type="match status" value="1"/>
</dbReference>
<evidence type="ECO:0000259" key="1">
    <source>
        <dbReference type="SMART" id="SM00860"/>
    </source>
</evidence>
<accession>A0A6L8Q646</accession>
<dbReference type="Pfam" id="PF09346">
    <property type="entry name" value="SMI1_KNR4"/>
    <property type="match status" value="1"/>
</dbReference>